<accession>A0ABZ2L562</accession>
<dbReference type="SUPFAM" id="SSF56112">
    <property type="entry name" value="Protein kinase-like (PK-like)"/>
    <property type="match status" value="1"/>
</dbReference>
<dbReference type="Pfam" id="PF02958">
    <property type="entry name" value="EcKL"/>
    <property type="match status" value="1"/>
</dbReference>
<evidence type="ECO:0000259" key="1">
    <source>
        <dbReference type="SMART" id="SM00587"/>
    </source>
</evidence>
<dbReference type="InterPro" id="IPR052961">
    <property type="entry name" value="Oxido-Kinase-like_Enzymes"/>
</dbReference>
<dbReference type="SMART" id="SM00587">
    <property type="entry name" value="CHK"/>
    <property type="match status" value="1"/>
</dbReference>
<name>A0ABZ2L562_9BACT</name>
<reference evidence="2" key="1">
    <citation type="submission" date="2021-12" db="EMBL/GenBank/DDBJ databases">
        <title>Discovery of the Pendulisporaceae a myxobacterial family with distinct sporulation behavior and unique specialized metabolism.</title>
        <authorList>
            <person name="Garcia R."/>
            <person name="Popoff A."/>
            <person name="Bader C.D."/>
            <person name="Loehr J."/>
            <person name="Walesch S."/>
            <person name="Walt C."/>
            <person name="Boldt J."/>
            <person name="Bunk B."/>
            <person name="Haeckl F.J.F.P.J."/>
            <person name="Gunesch A.P."/>
            <person name="Birkelbach J."/>
            <person name="Nuebel U."/>
            <person name="Pietschmann T."/>
            <person name="Bach T."/>
            <person name="Mueller R."/>
        </authorList>
    </citation>
    <scope>NUCLEOTIDE SEQUENCE</scope>
    <source>
        <strain evidence="2">MSr11367</strain>
    </source>
</reference>
<protein>
    <submittedName>
        <fullName evidence="2">Ecdysteroid 22-kinase family protein</fullName>
    </submittedName>
</protein>
<dbReference type="Gene3D" id="3.90.1200.10">
    <property type="match status" value="1"/>
</dbReference>
<dbReference type="PANTHER" id="PTHR23020:SF41">
    <property type="entry name" value="AMINOGLYCOSIDE PHOSPHOTRANSFERASE DOMAIN-CONTAINING PROTEIN"/>
    <property type="match status" value="1"/>
</dbReference>
<proteinExistence type="predicted"/>
<evidence type="ECO:0000313" key="3">
    <source>
        <dbReference type="Proteomes" id="UP001374803"/>
    </source>
</evidence>
<sequence length="356" mass="40060">MGRGTFPRGPEGITTGWLADAVGAPVSAFEVEQIGMGVGLLGRMYRLTLSGDASTPSSVVLKMPTLDQRARANIMKPMHFYEREVSFYQEAARAVPVATPKVHFAEFDPATDDFVLVFEDCSDRRMADQIAGCSNADADTAIDAMVALHAHSWAALQASTYPWLPKYCDSPYPQAWGGMFERGWPRAREIFGARMPEPIRDFGDHFERIVQPYLDEISAEPVTFCHGDFRLDNFLFRTKKEHAPMTIVDWPICFRGRGAYDLGYFISQSLTAEDRRANEKRLIDRYTHGLAAHGVEYPRDQLMRDYKRTVAWCFLYPVAVVGSAEIKTERQLQLLQGMLDRSIAAIEDSGALEVLR</sequence>
<gene>
    <name evidence="2" type="ORF">LVJ94_46595</name>
</gene>
<dbReference type="InterPro" id="IPR004119">
    <property type="entry name" value="EcKL"/>
</dbReference>
<dbReference type="InterPro" id="IPR011009">
    <property type="entry name" value="Kinase-like_dom_sf"/>
</dbReference>
<feature type="domain" description="CHK kinase-like" evidence="1">
    <location>
        <begin position="116"/>
        <end position="296"/>
    </location>
</feature>
<organism evidence="2 3">
    <name type="scientific">Pendulispora rubella</name>
    <dbReference type="NCBI Taxonomy" id="2741070"/>
    <lineage>
        <taxon>Bacteria</taxon>
        <taxon>Pseudomonadati</taxon>
        <taxon>Myxococcota</taxon>
        <taxon>Myxococcia</taxon>
        <taxon>Myxococcales</taxon>
        <taxon>Sorangiineae</taxon>
        <taxon>Pendulisporaceae</taxon>
        <taxon>Pendulispora</taxon>
    </lineage>
</organism>
<dbReference type="PANTHER" id="PTHR23020">
    <property type="entry name" value="UNCHARACTERIZED NUCLEAR HORMONE RECEPTOR-RELATED"/>
    <property type="match status" value="1"/>
</dbReference>
<keyword evidence="3" id="KW-1185">Reference proteome</keyword>
<dbReference type="Proteomes" id="UP001374803">
    <property type="component" value="Chromosome"/>
</dbReference>
<dbReference type="InterPro" id="IPR015897">
    <property type="entry name" value="CHK_kinase-like"/>
</dbReference>
<dbReference type="RefSeq" id="WP_394834000.1">
    <property type="nucleotide sequence ID" value="NZ_CP089929.1"/>
</dbReference>
<evidence type="ECO:0000313" key="2">
    <source>
        <dbReference type="EMBL" id="WXB04361.1"/>
    </source>
</evidence>
<dbReference type="EMBL" id="CP089983">
    <property type="protein sequence ID" value="WXB04361.1"/>
    <property type="molecule type" value="Genomic_DNA"/>
</dbReference>